<evidence type="ECO:0000256" key="5">
    <source>
        <dbReference type="SAM" id="Coils"/>
    </source>
</evidence>
<evidence type="ECO:0000256" key="6">
    <source>
        <dbReference type="SAM" id="MobiDB-lite"/>
    </source>
</evidence>
<evidence type="ECO:0000256" key="3">
    <source>
        <dbReference type="ARBA" id="ARBA00023163"/>
    </source>
</evidence>
<dbReference type="CDD" id="cd14687">
    <property type="entry name" value="bZIP_ATF2"/>
    <property type="match status" value="1"/>
</dbReference>
<dbReference type="Pfam" id="PF00170">
    <property type="entry name" value="bZIP_1"/>
    <property type="match status" value="1"/>
</dbReference>
<feature type="domain" description="BZIP" evidence="7">
    <location>
        <begin position="169"/>
        <end position="232"/>
    </location>
</feature>
<keyword evidence="4" id="KW-0539">Nucleus</keyword>
<reference evidence="8" key="1">
    <citation type="submission" date="2021-05" db="EMBL/GenBank/DDBJ databases">
        <authorList>
            <person name="Khan N."/>
        </authorList>
    </citation>
    <scope>NUCLEOTIDE SEQUENCE</scope>
</reference>
<keyword evidence="2" id="KW-0805">Transcription regulation</keyword>
<evidence type="ECO:0000313" key="8">
    <source>
        <dbReference type="EMBL" id="CAG7561943.1"/>
    </source>
</evidence>
<organism evidence="8 9">
    <name type="scientific">Fusarium equiseti</name>
    <name type="common">Fusarium scirpi</name>
    <dbReference type="NCBI Taxonomy" id="61235"/>
    <lineage>
        <taxon>Eukaryota</taxon>
        <taxon>Fungi</taxon>
        <taxon>Dikarya</taxon>
        <taxon>Ascomycota</taxon>
        <taxon>Pezizomycotina</taxon>
        <taxon>Sordariomycetes</taxon>
        <taxon>Hypocreomycetidae</taxon>
        <taxon>Hypocreales</taxon>
        <taxon>Nectriaceae</taxon>
        <taxon>Fusarium</taxon>
        <taxon>Fusarium incarnatum-equiseti species complex</taxon>
    </lineage>
</organism>
<comment type="caution">
    <text evidence="8">The sequence shown here is derived from an EMBL/GenBank/DDBJ whole genome shotgun (WGS) entry which is preliminary data.</text>
</comment>
<sequence length="285" mass="32134">MEFREPLQGVWMTEFTDPPGSNSTTGAHQLIGNTLLNPPLFPQEGLWDVSPHPLLPHKSDSSHLSPSPNQDLGWYGSSYPTHAWMHITDFGNFPSTPSGYGLFGYEPGPHDRQQQPYSPEEQTTPLSATSCDTGAGSSESDHKQAKRMSTGRKRLSWRKGEFSVNKVKAGRYERVLERNRVAAARCRERKRDEQETLETELDEAETRHRELSAYYRVLKDEAFMLKSEILQHSGCGCEMIQRYIKDAAHKAVEESVSSDTSPDSNPGEVGYTNWSFYSQGVEDFV</sequence>
<keyword evidence="3" id="KW-0804">Transcription</keyword>
<dbReference type="PANTHER" id="PTHR19304">
    <property type="entry name" value="CYCLIC-AMP RESPONSE ELEMENT BINDING PROTEIN"/>
    <property type="match status" value="1"/>
</dbReference>
<dbReference type="InterPro" id="IPR004827">
    <property type="entry name" value="bZIP"/>
</dbReference>
<feature type="region of interest" description="Disordered" evidence="6">
    <location>
        <begin position="101"/>
        <end position="152"/>
    </location>
</feature>
<evidence type="ECO:0000313" key="9">
    <source>
        <dbReference type="Proteomes" id="UP000693738"/>
    </source>
</evidence>
<evidence type="ECO:0000259" key="7">
    <source>
        <dbReference type="PROSITE" id="PS50217"/>
    </source>
</evidence>
<proteinExistence type="predicted"/>
<dbReference type="InterPro" id="IPR051027">
    <property type="entry name" value="bZIP_transcription_factors"/>
</dbReference>
<evidence type="ECO:0000256" key="4">
    <source>
        <dbReference type="ARBA" id="ARBA00023242"/>
    </source>
</evidence>
<dbReference type="GO" id="GO:0003700">
    <property type="term" value="F:DNA-binding transcription factor activity"/>
    <property type="evidence" value="ECO:0007669"/>
    <property type="project" value="InterPro"/>
</dbReference>
<name>A0A8J2J7E5_FUSEQ</name>
<dbReference type="EMBL" id="CAJSTJ010000144">
    <property type="protein sequence ID" value="CAG7561943.1"/>
    <property type="molecule type" value="Genomic_DNA"/>
</dbReference>
<evidence type="ECO:0000256" key="2">
    <source>
        <dbReference type="ARBA" id="ARBA00023015"/>
    </source>
</evidence>
<feature type="compositionally biased region" description="Polar residues" evidence="6">
    <location>
        <begin position="114"/>
        <end position="138"/>
    </location>
</feature>
<evidence type="ECO:0000256" key="1">
    <source>
        <dbReference type="ARBA" id="ARBA00004123"/>
    </source>
</evidence>
<dbReference type="SMART" id="SM00338">
    <property type="entry name" value="BRLZ"/>
    <property type="match status" value="1"/>
</dbReference>
<dbReference type="AlphaFoldDB" id="A0A8J2J7E5"/>
<dbReference type="PROSITE" id="PS00036">
    <property type="entry name" value="BZIP_BASIC"/>
    <property type="match status" value="1"/>
</dbReference>
<accession>A0A8J2J7E5</accession>
<dbReference type="GO" id="GO:0005634">
    <property type="term" value="C:nucleus"/>
    <property type="evidence" value="ECO:0007669"/>
    <property type="project" value="UniProtKB-SubCell"/>
</dbReference>
<keyword evidence="5" id="KW-0175">Coiled coil</keyword>
<comment type="subcellular location">
    <subcellularLocation>
        <location evidence="1">Nucleus</location>
    </subcellularLocation>
</comment>
<gene>
    <name evidence="8" type="ORF">FEQUK3_LOCUS7661</name>
</gene>
<feature type="coiled-coil region" evidence="5">
    <location>
        <begin position="187"/>
        <end position="221"/>
    </location>
</feature>
<protein>
    <recommendedName>
        <fullName evidence="7">BZIP domain-containing protein</fullName>
    </recommendedName>
</protein>
<dbReference type="PROSITE" id="PS50217">
    <property type="entry name" value="BZIP"/>
    <property type="match status" value="1"/>
</dbReference>
<dbReference type="Proteomes" id="UP000693738">
    <property type="component" value="Unassembled WGS sequence"/>
</dbReference>